<dbReference type="Pfam" id="PF09335">
    <property type="entry name" value="VTT_dom"/>
    <property type="match status" value="1"/>
</dbReference>
<dbReference type="InterPro" id="IPR032816">
    <property type="entry name" value="VTT_dom"/>
</dbReference>
<dbReference type="Proteomes" id="UP000241426">
    <property type="component" value="Unassembled WGS sequence"/>
</dbReference>
<evidence type="ECO:0000256" key="1">
    <source>
        <dbReference type="ARBA" id="ARBA00004651"/>
    </source>
</evidence>
<evidence type="ECO:0000256" key="6">
    <source>
        <dbReference type="ARBA" id="ARBA00023136"/>
    </source>
</evidence>
<comment type="caution">
    <text evidence="9">The sequence shown here is derived from an EMBL/GenBank/DDBJ whole genome shotgun (WGS) entry which is preliminary data.</text>
</comment>
<feature type="transmembrane region" description="Helical" evidence="7">
    <location>
        <begin position="67"/>
        <end position="88"/>
    </location>
</feature>
<keyword evidence="3 7" id="KW-1003">Cell membrane</keyword>
<keyword evidence="6 7" id="KW-0472">Membrane</keyword>
<keyword evidence="4 7" id="KW-0812">Transmembrane</keyword>
<dbReference type="AlphaFoldDB" id="A0A2T3KL22"/>
<evidence type="ECO:0000313" key="9">
    <source>
        <dbReference type="EMBL" id="PSV00391.1"/>
    </source>
</evidence>
<feature type="domain" description="VTT" evidence="8">
    <location>
        <begin position="56"/>
        <end position="148"/>
    </location>
</feature>
<accession>A0A2T3KL22</accession>
<keyword evidence="5 7" id="KW-1133">Transmembrane helix</keyword>
<sequence>MFEKFLHIFNLITTQDFSALSDPSIVLAIYMCVAFIIFIDSAFIPASPIPCDSIMILSGTLCAMGIIDFKVMIPLLALAGTIGSYIAYLQGHYLTKLNFVKRWIDMVPLKTMAKVDNLLFKHSFASLFIARFIPVVRPLTPLIIGVRANNLFVGYTRTMQAILSTLAWVGLLLGFGAAVTLLPDNLKHIVTGIIIASPIATIGLGVIVALFNFAKKKSQAHVN</sequence>
<feature type="transmembrane region" description="Helical" evidence="7">
    <location>
        <begin position="119"/>
        <end position="140"/>
    </location>
</feature>
<evidence type="ECO:0000256" key="7">
    <source>
        <dbReference type="RuleBase" id="RU367016"/>
    </source>
</evidence>
<comment type="similarity">
    <text evidence="2 7">Belongs to the DedA family.</text>
</comment>
<name>A0A2T3KL22_9GAMM</name>
<dbReference type="InterPro" id="IPR032818">
    <property type="entry name" value="DedA-like"/>
</dbReference>
<feature type="transmembrane region" description="Helical" evidence="7">
    <location>
        <begin position="161"/>
        <end position="183"/>
    </location>
</feature>
<dbReference type="EMBL" id="PYNF01000003">
    <property type="protein sequence ID" value="PSV00391.1"/>
    <property type="molecule type" value="Genomic_DNA"/>
</dbReference>
<evidence type="ECO:0000256" key="3">
    <source>
        <dbReference type="ARBA" id="ARBA00022475"/>
    </source>
</evidence>
<evidence type="ECO:0000259" key="8">
    <source>
        <dbReference type="Pfam" id="PF09335"/>
    </source>
</evidence>
<gene>
    <name evidence="9" type="ORF">C9J27_04485</name>
</gene>
<evidence type="ECO:0000256" key="5">
    <source>
        <dbReference type="ARBA" id="ARBA00022989"/>
    </source>
</evidence>
<evidence type="ECO:0000313" key="10">
    <source>
        <dbReference type="Proteomes" id="UP000241426"/>
    </source>
</evidence>
<evidence type="ECO:0000256" key="4">
    <source>
        <dbReference type="ARBA" id="ARBA00022692"/>
    </source>
</evidence>
<dbReference type="PANTHER" id="PTHR30353:SF11">
    <property type="entry name" value="INNER MEMBRANE PROTEIN YQJA"/>
    <property type="match status" value="1"/>
</dbReference>
<organism evidence="9 10">
    <name type="scientific">Photobacterium kishitanii</name>
    <dbReference type="NCBI Taxonomy" id="318456"/>
    <lineage>
        <taxon>Bacteria</taxon>
        <taxon>Pseudomonadati</taxon>
        <taxon>Pseudomonadota</taxon>
        <taxon>Gammaproteobacteria</taxon>
        <taxon>Vibrionales</taxon>
        <taxon>Vibrionaceae</taxon>
        <taxon>Photobacterium</taxon>
    </lineage>
</organism>
<comment type="subcellular location">
    <subcellularLocation>
        <location evidence="1 7">Cell membrane</location>
        <topology evidence="1 7">Multi-pass membrane protein</topology>
    </subcellularLocation>
</comment>
<protein>
    <submittedName>
        <fullName evidence="9">DedA family protein</fullName>
    </submittedName>
</protein>
<dbReference type="RefSeq" id="WP_107289021.1">
    <property type="nucleotide sequence ID" value="NZ_PYNF01000003.1"/>
</dbReference>
<dbReference type="GO" id="GO:0005886">
    <property type="term" value="C:plasma membrane"/>
    <property type="evidence" value="ECO:0007669"/>
    <property type="project" value="UniProtKB-SubCell"/>
</dbReference>
<dbReference type="PANTHER" id="PTHR30353">
    <property type="entry name" value="INNER MEMBRANE PROTEIN DEDA-RELATED"/>
    <property type="match status" value="1"/>
</dbReference>
<proteinExistence type="inferred from homology"/>
<feature type="transmembrane region" description="Helical" evidence="7">
    <location>
        <begin position="189"/>
        <end position="214"/>
    </location>
</feature>
<feature type="transmembrane region" description="Helical" evidence="7">
    <location>
        <begin position="25"/>
        <end position="46"/>
    </location>
</feature>
<evidence type="ECO:0000256" key="2">
    <source>
        <dbReference type="ARBA" id="ARBA00010792"/>
    </source>
</evidence>
<reference evidence="9 10" key="1">
    <citation type="submission" date="2018-01" db="EMBL/GenBank/DDBJ databases">
        <title>Whole genome sequencing of Histamine producing bacteria.</title>
        <authorList>
            <person name="Butler K."/>
        </authorList>
    </citation>
    <scope>NUCLEOTIDE SEQUENCE [LARGE SCALE GENOMIC DNA]</scope>
    <source>
        <strain evidence="9 10">FS-7.2</strain>
    </source>
</reference>